<comment type="function">
    <text evidence="2 12">Catalyzes the synthesis of 5,6-dihydrouridine (D), a modified base found in the D-loop of most tRNAs, via the reduction of the C5-C6 double bond in target uridines.</text>
</comment>
<comment type="cofactor">
    <cofactor evidence="1 12 14">
        <name>FMN</name>
        <dbReference type="ChEBI" id="CHEBI:58210"/>
    </cofactor>
</comment>
<evidence type="ECO:0000256" key="8">
    <source>
        <dbReference type="ARBA" id="ARBA00022884"/>
    </source>
</evidence>
<evidence type="ECO:0000313" key="17">
    <source>
        <dbReference type="Proteomes" id="UP000824090"/>
    </source>
</evidence>
<gene>
    <name evidence="16" type="primary">dusB</name>
    <name evidence="16" type="ORF">IAC50_03310</name>
</gene>
<protein>
    <recommendedName>
        <fullName evidence="12">tRNA-dihydrouridine synthase</fullName>
        <ecNumber evidence="12">1.3.1.-</ecNumber>
    </recommendedName>
</protein>
<dbReference type="InterPro" id="IPR035587">
    <property type="entry name" value="DUS-like_FMN-bd"/>
</dbReference>
<keyword evidence="4 12" id="KW-0285">Flavoprotein</keyword>
<comment type="caution">
    <text evidence="16">The sequence shown here is derived from an EMBL/GenBank/DDBJ whole genome shotgun (WGS) entry which is preliminary data.</text>
</comment>
<dbReference type="InterPro" id="IPR013785">
    <property type="entry name" value="Aldolase_TIM"/>
</dbReference>
<evidence type="ECO:0000256" key="14">
    <source>
        <dbReference type="PIRSR" id="PIRSR006621-2"/>
    </source>
</evidence>
<sequence length="330" mass="36249">MKKAPLKIGNIELKNPFLLAPLAGITDVSMRLLCMKQGASLAFTEMVSAKGLWYGDKKTGRLLKTGAEERNTGFQLFGRDPEIMGFAADALKEEKNLILDLNAGCPVPKIVKNGEGSALLKEPEQLYDVVRAMVEKAGKPVTVKIRKGFYRGENTAVEAARAAEAAGASAVTVHGRTREQYYDGRADWDAVAQVKKALKIPVIGNGDVKSGRDAVRMMEETGCDGVMIARGALGNPWIFAESAALWEERMPPPPPSDEERIETLLKHLDLIEENKGEYIAVREIRKHTGWYTKGMKGSAALRRQVNSITDIDLMREIIKSFSGSMGSRRD</sequence>
<dbReference type="Gene3D" id="1.10.1200.80">
    <property type="entry name" value="Putative flavin oxidoreducatase, domain 2"/>
    <property type="match status" value="1"/>
</dbReference>
<comment type="similarity">
    <text evidence="12">Belongs to the dus family.</text>
</comment>
<dbReference type="PANTHER" id="PTHR45846:SF1">
    <property type="entry name" value="TRNA-DIHYDROURIDINE(47) SYNTHASE [NAD(P)(+)]-LIKE"/>
    <property type="match status" value="1"/>
</dbReference>
<dbReference type="PROSITE" id="PS01136">
    <property type="entry name" value="UPF0034"/>
    <property type="match status" value="1"/>
</dbReference>
<dbReference type="InterPro" id="IPR001269">
    <property type="entry name" value="DUS_fam"/>
</dbReference>
<organism evidence="16 17">
    <name type="scientific">Candidatus Allocopromorpha excrementigallinarum</name>
    <dbReference type="NCBI Taxonomy" id="2840742"/>
    <lineage>
        <taxon>Bacteria</taxon>
        <taxon>Bacillati</taxon>
        <taxon>Bacillota</taxon>
        <taxon>Clostridia</taxon>
        <taxon>Eubacteriales</taxon>
        <taxon>Eubacteriaceae</taxon>
        <taxon>Eubacteriaceae incertae sedis</taxon>
        <taxon>Candidatus Allocopromorpha</taxon>
    </lineage>
</organism>
<dbReference type="CDD" id="cd02801">
    <property type="entry name" value="DUS_like_FMN"/>
    <property type="match status" value="1"/>
</dbReference>
<evidence type="ECO:0000256" key="13">
    <source>
        <dbReference type="PIRSR" id="PIRSR006621-1"/>
    </source>
</evidence>
<comment type="catalytic activity">
    <reaction evidence="10">
        <text>a 5,6-dihydrouridine in tRNA + NADP(+) = a uridine in tRNA + NADPH + H(+)</text>
        <dbReference type="Rhea" id="RHEA:23624"/>
        <dbReference type="Rhea" id="RHEA-COMP:13339"/>
        <dbReference type="Rhea" id="RHEA-COMP:13887"/>
        <dbReference type="ChEBI" id="CHEBI:15378"/>
        <dbReference type="ChEBI" id="CHEBI:57783"/>
        <dbReference type="ChEBI" id="CHEBI:58349"/>
        <dbReference type="ChEBI" id="CHEBI:65315"/>
        <dbReference type="ChEBI" id="CHEBI:74443"/>
    </reaction>
</comment>
<evidence type="ECO:0000256" key="9">
    <source>
        <dbReference type="ARBA" id="ARBA00023002"/>
    </source>
</evidence>
<keyword evidence="8" id="KW-0694">RNA-binding</keyword>
<evidence type="ECO:0000256" key="11">
    <source>
        <dbReference type="ARBA" id="ARBA00048802"/>
    </source>
</evidence>
<reference evidence="16" key="2">
    <citation type="journal article" date="2021" name="PeerJ">
        <title>Extensive microbial diversity within the chicken gut microbiome revealed by metagenomics and culture.</title>
        <authorList>
            <person name="Gilroy R."/>
            <person name="Ravi A."/>
            <person name="Getino M."/>
            <person name="Pursley I."/>
            <person name="Horton D.L."/>
            <person name="Alikhan N.F."/>
            <person name="Baker D."/>
            <person name="Gharbi K."/>
            <person name="Hall N."/>
            <person name="Watson M."/>
            <person name="Adriaenssens E.M."/>
            <person name="Foster-Nyarko E."/>
            <person name="Jarju S."/>
            <person name="Secka A."/>
            <person name="Antonio M."/>
            <person name="Oren A."/>
            <person name="Chaudhuri R.R."/>
            <person name="La Ragione R."/>
            <person name="Hildebrand F."/>
            <person name="Pallen M.J."/>
        </authorList>
    </citation>
    <scope>NUCLEOTIDE SEQUENCE</scope>
    <source>
        <strain evidence="16">ChiHcec3-6078</strain>
    </source>
</reference>
<proteinExistence type="inferred from homology"/>
<keyword evidence="5 12" id="KW-0288">FMN</keyword>
<dbReference type="GO" id="GO:0000049">
    <property type="term" value="F:tRNA binding"/>
    <property type="evidence" value="ECO:0007669"/>
    <property type="project" value="UniProtKB-KW"/>
</dbReference>
<dbReference type="InterPro" id="IPR004652">
    <property type="entry name" value="DusB-like"/>
</dbReference>
<dbReference type="InterPro" id="IPR018517">
    <property type="entry name" value="tRNA_hU_synthase_CS"/>
</dbReference>
<keyword evidence="14" id="KW-0547">Nucleotide-binding</keyword>
<evidence type="ECO:0000256" key="3">
    <source>
        <dbReference type="ARBA" id="ARBA00022555"/>
    </source>
</evidence>
<reference evidence="16" key="1">
    <citation type="submission" date="2020-10" db="EMBL/GenBank/DDBJ databases">
        <authorList>
            <person name="Gilroy R."/>
        </authorList>
    </citation>
    <scope>NUCLEOTIDE SEQUENCE</scope>
    <source>
        <strain evidence="16">ChiHcec3-6078</strain>
    </source>
</reference>
<evidence type="ECO:0000256" key="2">
    <source>
        <dbReference type="ARBA" id="ARBA00002790"/>
    </source>
</evidence>
<dbReference type="Proteomes" id="UP000824090">
    <property type="component" value="Unassembled WGS sequence"/>
</dbReference>
<dbReference type="NCBIfam" id="TIGR00737">
    <property type="entry name" value="nifR3_yhdG"/>
    <property type="match status" value="1"/>
</dbReference>
<evidence type="ECO:0000256" key="12">
    <source>
        <dbReference type="PIRNR" id="PIRNR006621"/>
    </source>
</evidence>
<name>A0A9D1I247_9FIRM</name>
<keyword evidence="3" id="KW-0820">tRNA-binding</keyword>
<evidence type="ECO:0000313" key="16">
    <source>
        <dbReference type="EMBL" id="HIU25515.1"/>
    </source>
</evidence>
<keyword evidence="7" id="KW-0521">NADP</keyword>
<dbReference type="AlphaFoldDB" id="A0A9D1I247"/>
<feature type="binding site" evidence="14">
    <location>
        <position position="174"/>
    </location>
    <ligand>
        <name>FMN</name>
        <dbReference type="ChEBI" id="CHEBI:58210"/>
    </ligand>
</feature>
<evidence type="ECO:0000256" key="7">
    <source>
        <dbReference type="ARBA" id="ARBA00022857"/>
    </source>
</evidence>
<evidence type="ECO:0000256" key="6">
    <source>
        <dbReference type="ARBA" id="ARBA00022694"/>
    </source>
</evidence>
<evidence type="ECO:0000256" key="10">
    <source>
        <dbReference type="ARBA" id="ARBA00048205"/>
    </source>
</evidence>
<comment type="catalytic activity">
    <reaction evidence="11">
        <text>a 5,6-dihydrouridine in tRNA + NAD(+) = a uridine in tRNA + NADH + H(+)</text>
        <dbReference type="Rhea" id="RHEA:54452"/>
        <dbReference type="Rhea" id="RHEA-COMP:13339"/>
        <dbReference type="Rhea" id="RHEA-COMP:13887"/>
        <dbReference type="ChEBI" id="CHEBI:15378"/>
        <dbReference type="ChEBI" id="CHEBI:57540"/>
        <dbReference type="ChEBI" id="CHEBI:57945"/>
        <dbReference type="ChEBI" id="CHEBI:65315"/>
        <dbReference type="ChEBI" id="CHEBI:74443"/>
    </reaction>
</comment>
<evidence type="ECO:0000256" key="4">
    <source>
        <dbReference type="ARBA" id="ARBA00022630"/>
    </source>
</evidence>
<dbReference type="PIRSF" id="PIRSF006621">
    <property type="entry name" value="Dus"/>
    <property type="match status" value="1"/>
</dbReference>
<dbReference type="EC" id="1.3.1.-" evidence="12"/>
<dbReference type="InterPro" id="IPR024036">
    <property type="entry name" value="tRNA-dHydroUridine_Synthase_C"/>
</dbReference>
<feature type="active site" description="Proton donor" evidence="13">
    <location>
        <position position="105"/>
    </location>
</feature>
<dbReference type="GO" id="GO:0050660">
    <property type="term" value="F:flavin adenine dinucleotide binding"/>
    <property type="evidence" value="ECO:0007669"/>
    <property type="project" value="InterPro"/>
</dbReference>
<dbReference type="EMBL" id="DVMP01000068">
    <property type="protein sequence ID" value="HIU25515.1"/>
    <property type="molecule type" value="Genomic_DNA"/>
</dbReference>
<feature type="binding site" evidence="14">
    <location>
        <position position="144"/>
    </location>
    <ligand>
        <name>FMN</name>
        <dbReference type="ChEBI" id="CHEBI:58210"/>
    </ligand>
</feature>
<feature type="binding site" evidence="14">
    <location>
        <position position="75"/>
    </location>
    <ligand>
        <name>FMN</name>
        <dbReference type="ChEBI" id="CHEBI:58210"/>
    </ligand>
</feature>
<feature type="binding site" evidence="14">
    <location>
        <begin position="229"/>
        <end position="230"/>
    </location>
    <ligand>
        <name>FMN</name>
        <dbReference type="ChEBI" id="CHEBI:58210"/>
    </ligand>
</feature>
<dbReference type="Gene3D" id="3.20.20.70">
    <property type="entry name" value="Aldolase class I"/>
    <property type="match status" value="1"/>
</dbReference>
<dbReference type="GO" id="GO:0017150">
    <property type="term" value="F:tRNA dihydrouridine synthase activity"/>
    <property type="evidence" value="ECO:0007669"/>
    <property type="project" value="InterPro"/>
</dbReference>
<evidence type="ECO:0000256" key="5">
    <source>
        <dbReference type="ARBA" id="ARBA00022643"/>
    </source>
</evidence>
<feature type="domain" description="DUS-like FMN-binding" evidence="15">
    <location>
        <begin position="18"/>
        <end position="310"/>
    </location>
</feature>
<dbReference type="PANTHER" id="PTHR45846">
    <property type="entry name" value="TRNA-DIHYDROURIDINE(47) SYNTHASE [NAD(P)(+)]-LIKE"/>
    <property type="match status" value="1"/>
</dbReference>
<keyword evidence="6 12" id="KW-0819">tRNA processing</keyword>
<accession>A0A9D1I247</accession>
<evidence type="ECO:0000256" key="1">
    <source>
        <dbReference type="ARBA" id="ARBA00001917"/>
    </source>
</evidence>
<evidence type="ECO:0000259" key="15">
    <source>
        <dbReference type="Pfam" id="PF01207"/>
    </source>
</evidence>
<dbReference type="SUPFAM" id="SSF51395">
    <property type="entry name" value="FMN-linked oxidoreductases"/>
    <property type="match status" value="1"/>
</dbReference>
<dbReference type="Pfam" id="PF01207">
    <property type="entry name" value="Dus"/>
    <property type="match status" value="1"/>
</dbReference>
<keyword evidence="9 12" id="KW-0560">Oxidoreductase</keyword>